<dbReference type="AlphaFoldDB" id="A0A225VTY0"/>
<reference evidence="2" key="1">
    <citation type="submission" date="2017-03" db="EMBL/GenBank/DDBJ databases">
        <title>Phytopthora megakarya and P. palmivora, two closely related causual agents of cacao black pod achieved similar genome size and gene model numbers by different mechanisms.</title>
        <authorList>
            <person name="Ali S."/>
            <person name="Shao J."/>
            <person name="Larry D.J."/>
            <person name="Kronmiller B."/>
            <person name="Shen D."/>
            <person name="Strem M.D."/>
            <person name="Melnick R.L."/>
            <person name="Guiltinan M.J."/>
            <person name="Tyler B.M."/>
            <person name="Meinhardt L.W."/>
            <person name="Bailey B.A."/>
        </authorList>
    </citation>
    <scope>NUCLEOTIDE SEQUENCE [LARGE SCALE GENOMIC DNA]</scope>
    <source>
        <strain evidence="2">zdho120</strain>
    </source>
</reference>
<evidence type="ECO:0000313" key="1">
    <source>
        <dbReference type="EMBL" id="OWZ08906.1"/>
    </source>
</evidence>
<name>A0A225VTY0_9STRA</name>
<keyword evidence="2" id="KW-1185">Reference proteome</keyword>
<sequence>MGPSRFRPLNVDERITRSRSGIYNFRCKGTKLKALNQDLDEGALGVVAAINEELADIV</sequence>
<dbReference type="Proteomes" id="UP000198211">
    <property type="component" value="Unassembled WGS sequence"/>
</dbReference>
<comment type="caution">
    <text evidence="1">The sequence shown here is derived from an EMBL/GenBank/DDBJ whole genome shotgun (WGS) entry which is preliminary data.</text>
</comment>
<accession>A0A225VTY0</accession>
<gene>
    <name evidence="1" type="ORF">PHMEG_00018478</name>
</gene>
<dbReference type="EMBL" id="NBNE01002981">
    <property type="protein sequence ID" value="OWZ08906.1"/>
    <property type="molecule type" value="Genomic_DNA"/>
</dbReference>
<protein>
    <submittedName>
        <fullName evidence="1">Uncharacterized protein</fullName>
    </submittedName>
</protein>
<evidence type="ECO:0000313" key="2">
    <source>
        <dbReference type="Proteomes" id="UP000198211"/>
    </source>
</evidence>
<organism evidence="1 2">
    <name type="scientific">Phytophthora megakarya</name>
    <dbReference type="NCBI Taxonomy" id="4795"/>
    <lineage>
        <taxon>Eukaryota</taxon>
        <taxon>Sar</taxon>
        <taxon>Stramenopiles</taxon>
        <taxon>Oomycota</taxon>
        <taxon>Peronosporomycetes</taxon>
        <taxon>Peronosporales</taxon>
        <taxon>Peronosporaceae</taxon>
        <taxon>Phytophthora</taxon>
    </lineage>
</organism>
<proteinExistence type="predicted"/>